<feature type="compositionally biased region" description="Low complexity" evidence="7">
    <location>
        <begin position="368"/>
        <end position="390"/>
    </location>
</feature>
<evidence type="ECO:0000256" key="1">
    <source>
        <dbReference type="ARBA" id="ARBA00012513"/>
    </source>
</evidence>
<evidence type="ECO:0000259" key="9">
    <source>
        <dbReference type="PROSITE" id="PS50011"/>
    </source>
</evidence>
<feature type="transmembrane region" description="Helical" evidence="8">
    <location>
        <begin position="334"/>
        <end position="354"/>
    </location>
</feature>
<keyword evidence="8" id="KW-0812">Transmembrane</keyword>
<dbReference type="SMART" id="SM00220">
    <property type="entry name" value="S_TKc"/>
    <property type="match status" value="1"/>
</dbReference>
<protein>
    <recommendedName>
        <fullName evidence="1">non-specific serine/threonine protein kinase</fullName>
        <ecNumber evidence="1">2.7.11.1</ecNumber>
    </recommendedName>
</protein>
<keyword evidence="8" id="KW-1133">Transmembrane helix</keyword>
<accession>A0ABN2QHL6</accession>
<dbReference type="InterPro" id="IPR011009">
    <property type="entry name" value="Kinase-like_dom_sf"/>
</dbReference>
<dbReference type="SUPFAM" id="SSF56112">
    <property type="entry name" value="Protein kinase-like (PK-like)"/>
    <property type="match status" value="1"/>
</dbReference>
<reference evidence="10 11" key="1">
    <citation type="journal article" date="2019" name="Int. J. Syst. Evol. Microbiol.">
        <title>The Global Catalogue of Microorganisms (GCM) 10K type strain sequencing project: providing services to taxonomists for standard genome sequencing and annotation.</title>
        <authorList>
            <consortium name="The Broad Institute Genomics Platform"/>
            <consortium name="The Broad Institute Genome Sequencing Center for Infectious Disease"/>
            <person name="Wu L."/>
            <person name="Ma J."/>
        </authorList>
    </citation>
    <scope>NUCLEOTIDE SEQUENCE [LARGE SCALE GENOMIC DNA]</scope>
    <source>
        <strain evidence="10 11">JCM 15309</strain>
    </source>
</reference>
<dbReference type="RefSeq" id="WP_344042849.1">
    <property type="nucleotide sequence ID" value="NZ_BAAAPB010000001.1"/>
</dbReference>
<dbReference type="PANTHER" id="PTHR43289">
    <property type="entry name" value="MITOGEN-ACTIVATED PROTEIN KINASE KINASE KINASE 20-RELATED"/>
    <property type="match status" value="1"/>
</dbReference>
<gene>
    <name evidence="10" type="ORF">GCM10009798_09070</name>
</gene>
<sequence length="517" mass="53509">MNPPENGDDTVYADDAGRYVLESRIATGGMGEVWRARDTALGRDVAIKLLKPEYAGDPVFRTRFEGEARHAAGLQHPGIAAVYDVGEQIQRDGTVRPFLVMELVDGRPLSSLIRPGVGMDPTVVRDLIAQTADALAAAHAAGIVHRDVKPANVLVTADRTVKITDFGIARALSAAAVTGTGAVMGTPQYLSPEQARGDTASPASDVYGLGVVAYECLVGRRPFEKETAVATALAHLNDPVPPLPATVPADMAAVVMRALAKKPAERFPDAAAFAAALRGVPGALDAPTQVVAPVATPPADATQVITGVGAPSPGTTTTSRTTTDDDDRRRVNPWLIALITGAVLAAILVGWLLLRGNANDAPPPGPTTPTTSATTPTPSQTPTTSAAPKTFDLNESDYVGRDVDSVLADLRALGLEPRSKEIANPGDQKADSVAAISPTKGLQEGDSVEVAYYGKPTPSASPTTQTPTQQPTTSSPPTTQPPTPPATTPQSAQTTTTSSTTTAEPTASPAARKDMAR</sequence>
<dbReference type="PANTHER" id="PTHR43289:SF6">
    <property type="entry name" value="SERINE_THREONINE-PROTEIN KINASE NEKL-3"/>
    <property type="match status" value="1"/>
</dbReference>
<dbReference type="PROSITE" id="PS00108">
    <property type="entry name" value="PROTEIN_KINASE_ST"/>
    <property type="match status" value="1"/>
</dbReference>
<evidence type="ECO:0000313" key="11">
    <source>
        <dbReference type="Proteomes" id="UP001500571"/>
    </source>
</evidence>
<evidence type="ECO:0000256" key="4">
    <source>
        <dbReference type="ARBA" id="ARBA00022741"/>
    </source>
</evidence>
<evidence type="ECO:0000256" key="5">
    <source>
        <dbReference type="ARBA" id="ARBA00022777"/>
    </source>
</evidence>
<feature type="compositionally biased region" description="Low complexity" evidence="7">
    <location>
        <begin position="456"/>
        <end position="477"/>
    </location>
</feature>
<evidence type="ECO:0000256" key="8">
    <source>
        <dbReference type="SAM" id="Phobius"/>
    </source>
</evidence>
<evidence type="ECO:0000256" key="3">
    <source>
        <dbReference type="ARBA" id="ARBA00022679"/>
    </source>
</evidence>
<dbReference type="InterPro" id="IPR000719">
    <property type="entry name" value="Prot_kinase_dom"/>
</dbReference>
<dbReference type="Pfam" id="PF00069">
    <property type="entry name" value="Pkinase"/>
    <property type="match status" value="1"/>
</dbReference>
<evidence type="ECO:0000313" key="10">
    <source>
        <dbReference type="EMBL" id="GAA1952000.1"/>
    </source>
</evidence>
<name>A0ABN2QHL6_9ACTN</name>
<dbReference type="Proteomes" id="UP001500571">
    <property type="component" value="Unassembled WGS sequence"/>
</dbReference>
<evidence type="ECO:0000256" key="2">
    <source>
        <dbReference type="ARBA" id="ARBA00022527"/>
    </source>
</evidence>
<feature type="domain" description="Protein kinase" evidence="9">
    <location>
        <begin position="19"/>
        <end position="278"/>
    </location>
</feature>
<proteinExistence type="predicted"/>
<feature type="compositionally biased region" description="Low complexity" evidence="7">
    <location>
        <begin position="488"/>
        <end position="510"/>
    </location>
</feature>
<keyword evidence="4" id="KW-0547">Nucleotide-binding</keyword>
<comment type="caution">
    <text evidence="10">The sequence shown here is derived from an EMBL/GenBank/DDBJ whole genome shotgun (WGS) entry which is preliminary data.</text>
</comment>
<dbReference type="Gene3D" id="1.10.510.10">
    <property type="entry name" value="Transferase(Phosphotransferase) domain 1"/>
    <property type="match status" value="1"/>
</dbReference>
<feature type="compositionally biased region" description="Pro residues" evidence="7">
    <location>
        <begin position="478"/>
        <end position="487"/>
    </location>
</feature>
<feature type="region of interest" description="Disordered" evidence="7">
    <location>
        <begin position="360"/>
        <end position="392"/>
    </location>
</feature>
<keyword evidence="3" id="KW-0808">Transferase</keyword>
<dbReference type="Gene3D" id="3.30.200.20">
    <property type="entry name" value="Phosphorylase Kinase, domain 1"/>
    <property type="match status" value="1"/>
</dbReference>
<keyword evidence="2" id="KW-0723">Serine/threonine-protein kinase</keyword>
<keyword evidence="5" id="KW-0418">Kinase</keyword>
<feature type="region of interest" description="Disordered" evidence="7">
    <location>
        <begin position="419"/>
        <end position="517"/>
    </location>
</feature>
<dbReference type="EMBL" id="BAAAPB010000001">
    <property type="protein sequence ID" value="GAA1952000.1"/>
    <property type="molecule type" value="Genomic_DNA"/>
</dbReference>
<keyword evidence="6" id="KW-0067">ATP-binding</keyword>
<evidence type="ECO:0000256" key="7">
    <source>
        <dbReference type="SAM" id="MobiDB-lite"/>
    </source>
</evidence>
<dbReference type="PROSITE" id="PS50011">
    <property type="entry name" value="PROTEIN_KINASE_DOM"/>
    <property type="match status" value="1"/>
</dbReference>
<keyword evidence="8" id="KW-0472">Membrane</keyword>
<feature type="region of interest" description="Disordered" evidence="7">
    <location>
        <begin position="302"/>
        <end position="327"/>
    </location>
</feature>
<dbReference type="InterPro" id="IPR008271">
    <property type="entry name" value="Ser/Thr_kinase_AS"/>
</dbReference>
<dbReference type="CDD" id="cd14014">
    <property type="entry name" value="STKc_PknB_like"/>
    <property type="match status" value="1"/>
</dbReference>
<organism evidence="10 11">
    <name type="scientific">Nocardioides panacihumi</name>
    <dbReference type="NCBI Taxonomy" id="400774"/>
    <lineage>
        <taxon>Bacteria</taxon>
        <taxon>Bacillati</taxon>
        <taxon>Actinomycetota</taxon>
        <taxon>Actinomycetes</taxon>
        <taxon>Propionibacteriales</taxon>
        <taxon>Nocardioidaceae</taxon>
        <taxon>Nocardioides</taxon>
    </lineage>
</organism>
<evidence type="ECO:0000256" key="6">
    <source>
        <dbReference type="ARBA" id="ARBA00022840"/>
    </source>
</evidence>
<keyword evidence="11" id="KW-1185">Reference proteome</keyword>
<dbReference type="EC" id="2.7.11.1" evidence="1"/>